<evidence type="ECO:0000256" key="2">
    <source>
        <dbReference type="SAM" id="SignalP"/>
    </source>
</evidence>
<sequence length="132" mass="13685">MIMRLRLLASAMLAILLVAPLAGCGSNAAPTAASEASQATANAGSTESAPPTQPAPSPDSAPPSASVSPSEPIRRTVVEKYEQDGRLYLSVTGPANSLVQVAIPDREVWEAIETGGIVAFDKDWNVVARSTR</sequence>
<gene>
    <name evidence="3" type="ORF">E6C55_02150</name>
</gene>
<name>A0A4V3WGG4_9BACL</name>
<feature type="compositionally biased region" description="Pro residues" evidence="1">
    <location>
        <begin position="51"/>
        <end position="61"/>
    </location>
</feature>
<dbReference type="Proteomes" id="UP000310636">
    <property type="component" value="Unassembled WGS sequence"/>
</dbReference>
<evidence type="ECO:0000313" key="4">
    <source>
        <dbReference type="Proteomes" id="UP000310636"/>
    </source>
</evidence>
<organism evidence="3 4">
    <name type="scientific">Cohnella fermenti</name>
    <dbReference type="NCBI Taxonomy" id="2565925"/>
    <lineage>
        <taxon>Bacteria</taxon>
        <taxon>Bacillati</taxon>
        <taxon>Bacillota</taxon>
        <taxon>Bacilli</taxon>
        <taxon>Bacillales</taxon>
        <taxon>Paenibacillaceae</taxon>
        <taxon>Cohnella</taxon>
    </lineage>
</organism>
<dbReference type="RefSeq" id="WP_136368131.1">
    <property type="nucleotide sequence ID" value="NZ_SSOB01000002.1"/>
</dbReference>
<comment type="caution">
    <text evidence="3">The sequence shown here is derived from an EMBL/GenBank/DDBJ whole genome shotgun (WGS) entry which is preliminary data.</text>
</comment>
<keyword evidence="4" id="KW-1185">Reference proteome</keyword>
<feature type="region of interest" description="Disordered" evidence="1">
    <location>
        <begin position="26"/>
        <end position="76"/>
    </location>
</feature>
<dbReference type="EMBL" id="SSOB01000002">
    <property type="protein sequence ID" value="THF84129.1"/>
    <property type="molecule type" value="Genomic_DNA"/>
</dbReference>
<dbReference type="OrthoDB" id="9981546at2"/>
<feature type="compositionally biased region" description="Low complexity" evidence="1">
    <location>
        <begin position="26"/>
        <end position="50"/>
    </location>
</feature>
<evidence type="ECO:0000256" key="1">
    <source>
        <dbReference type="SAM" id="MobiDB-lite"/>
    </source>
</evidence>
<reference evidence="3 4" key="1">
    <citation type="submission" date="2019-04" db="EMBL/GenBank/DDBJ databases">
        <title>Cohnella sp. nov. isolated from preserved vegetables.</title>
        <authorList>
            <person name="Lin S.-Y."/>
            <person name="Hung M.-H."/>
            <person name="Young C.-C."/>
        </authorList>
    </citation>
    <scope>NUCLEOTIDE SEQUENCE [LARGE SCALE GENOMIC DNA]</scope>
    <source>
        <strain evidence="3 4">CC-MHH1044</strain>
    </source>
</reference>
<proteinExistence type="predicted"/>
<accession>A0A4V3WGG4</accession>
<feature type="chain" id="PRO_5020706232" evidence="2">
    <location>
        <begin position="29"/>
        <end position="132"/>
    </location>
</feature>
<dbReference type="AlphaFoldDB" id="A0A4V3WGG4"/>
<feature type="compositionally biased region" description="Low complexity" evidence="1">
    <location>
        <begin position="62"/>
        <end position="71"/>
    </location>
</feature>
<keyword evidence="2" id="KW-0732">Signal</keyword>
<feature type="signal peptide" evidence="2">
    <location>
        <begin position="1"/>
        <end position="28"/>
    </location>
</feature>
<protein>
    <submittedName>
        <fullName evidence="3">Uncharacterized protein</fullName>
    </submittedName>
</protein>
<evidence type="ECO:0000313" key="3">
    <source>
        <dbReference type="EMBL" id="THF84129.1"/>
    </source>
</evidence>